<organism evidence="1">
    <name type="scientific">Salix viminalis</name>
    <name type="common">Common osier</name>
    <name type="synonym">Basket willow</name>
    <dbReference type="NCBI Taxonomy" id="40686"/>
    <lineage>
        <taxon>Eukaryota</taxon>
        <taxon>Viridiplantae</taxon>
        <taxon>Streptophyta</taxon>
        <taxon>Embryophyta</taxon>
        <taxon>Tracheophyta</taxon>
        <taxon>Spermatophyta</taxon>
        <taxon>Magnoliopsida</taxon>
        <taxon>eudicotyledons</taxon>
        <taxon>Gunneridae</taxon>
        <taxon>Pentapetalae</taxon>
        <taxon>rosids</taxon>
        <taxon>fabids</taxon>
        <taxon>Malpighiales</taxon>
        <taxon>Salicaceae</taxon>
        <taxon>Saliceae</taxon>
        <taxon>Salix</taxon>
    </lineage>
</organism>
<proteinExistence type="predicted"/>
<evidence type="ECO:0000313" key="1">
    <source>
        <dbReference type="EMBL" id="VFU26848.1"/>
    </source>
</evidence>
<gene>
    <name evidence="1" type="ORF">SVIM_LOCUS76277</name>
</gene>
<dbReference type="EMBL" id="CAADRP010000335">
    <property type="protein sequence ID" value="VFU26848.1"/>
    <property type="molecule type" value="Genomic_DNA"/>
</dbReference>
<reference evidence="1" key="1">
    <citation type="submission" date="2019-03" db="EMBL/GenBank/DDBJ databases">
        <authorList>
            <person name="Mank J."/>
            <person name="Almeida P."/>
        </authorList>
    </citation>
    <scope>NUCLEOTIDE SEQUENCE</scope>
    <source>
        <strain evidence="1">78183</strain>
    </source>
</reference>
<name>A0A6N2KKK2_SALVM</name>
<protein>
    <submittedName>
        <fullName evidence="1">Uncharacterized protein</fullName>
    </submittedName>
</protein>
<accession>A0A6N2KKK2</accession>
<dbReference type="AlphaFoldDB" id="A0A6N2KKK2"/>
<sequence length="67" mass="7832">MVWFLEHCPNLEIEGPWKNDIGTTLWFDFSSLCFAHRISEMFSNSCRCFQSDPEASENGKLKTLEEK</sequence>